<keyword evidence="2" id="KW-1003">Cell membrane</keyword>
<evidence type="ECO:0000256" key="3">
    <source>
        <dbReference type="ARBA" id="ARBA00022692"/>
    </source>
</evidence>
<feature type="transmembrane region" description="Helical" evidence="9">
    <location>
        <begin position="215"/>
        <end position="236"/>
    </location>
</feature>
<sequence>MLAIVIGVFLLANTFALRCGYILIFKTGKTCDDEEYKIPLLVLNSAINPIAYAFYKQDIKKEMTKCIFCAFPYLKELTSFGWEVKRRKMRHREPKHLRRGRLRTKTNAFVVSLAMVDFCVGLSAVRPLQFARLTTGCNPTAPFADRVDYLRWLFTYASVTNLSSLVLDRYIAIVKPLKYFLLMTCKRVSQMIFISWALLAIDVLMSFVFNDNLSLFLISFRITMIFFEFLPCCGLIS</sequence>
<evidence type="ECO:0000256" key="2">
    <source>
        <dbReference type="ARBA" id="ARBA00022475"/>
    </source>
</evidence>
<feature type="transmembrane region" description="Helical" evidence="9">
    <location>
        <begin position="188"/>
        <end position="209"/>
    </location>
</feature>
<organism evidence="11 12">
    <name type="scientific">Pocillopora meandrina</name>
    <dbReference type="NCBI Taxonomy" id="46732"/>
    <lineage>
        <taxon>Eukaryota</taxon>
        <taxon>Metazoa</taxon>
        <taxon>Cnidaria</taxon>
        <taxon>Anthozoa</taxon>
        <taxon>Hexacorallia</taxon>
        <taxon>Scleractinia</taxon>
        <taxon>Astrocoeniina</taxon>
        <taxon>Pocilloporidae</taxon>
        <taxon>Pocillopora</taxon>
    </lineage>
</organism>
<proteinExistence type="predicted"/>
<keyword evidence="8" id="KW-0807">Transducer</keyword>
<feature type="transmembrane region" description="Helical" evidence="9">
    <location>
        <begin position="149"/>
        <end position="167"/>
    </location>
</feature>
<feature type="transmembrane region" description="Helical" evidence="9">
    <location>
        <begin position="36"/>
        <end position="55"/>
    </location>
</feature>
<evidence type="ECO:0000256" key="9">
    <source>
        <dbReference type="SAM" id="Phobius"/>
    </source>
</evidence>
<name>A0AAU9XHU8_9CNID</name>
<evidence type="ECO:0000256" key="6">
    <source>
        <dbReference type="ARBA" id="ARBA00023136"/>
    </source>
</evidence>
<feature type="transmembrane region" description="Helical" evidence="9">
    <location>
        <begin position="108"/>
        <end position="129"/>
    </location>
</feature>
<dbReference type="Proteomes" id="UP001159428">
    <property type="component" value="Unassembled WGS sequence"/>
</dbReference>
<keyword evidence="12" id="KW-1185">Reference proteome</keyword>
<dbReference type="GO" id="GO:0004930">
    <property type="term" value="F:G protein-coupled receptor activity"/>
    <property type="evidence" value="ECO:0007669"/>
    <property type="project" value="UniProtKB-KW"/>
</dbReference>
<dbReference type="Gene3D" id="1.20.1070.10">
    <property type="entry name" value="Rhodopsin 7-helix transmembrane proteins"/>
    <property type="match status" value="2"/>
</dbReference>
<evidence type="ECO:0000313" key="12">
    <source>
        <dbReference type="Proteomes" id="UP001159428"/>
    </source>
</evidence>
<feature type="domain" description="G-protein coupled receptors family 1 profile" evidence="10">
    <location>
        <begin position="97"/>
        <end position="237"/>
    </location>
</feature>
<evidence type="ECO:0000256" key="7">
    <source>
        <dbReference type="ARBA" id="ARBA00023170"/>
    </source>
</evidence>
<dbReference type="Pfam" id="PF00001">
    <property type="entry name" value="7tm_1"/>
    <property type="match status" value="1"/>
</dbReference>
<evidence type="ECO:0000256" key="8">
    <source>
        <dbReference type="ARBA" id="ARBA00023224"/>
    </source>
</evidence>
<reference evidence="11 12" key="1">
    <citation type="submission" date="2022-05" db="EMBL/GenBank/DDBJ databases">
        <authorList>
            <consortium name="Genoscope - CEA"/>
            <person name="William W."/>
        </authorList>
    </citation>
    <scope>NUCLEOTIDE SEQUENCE [LARGE SCALE GENOMIC DNA]</scope>
</reference>
<dbReference type="PROSITE" id="PS50262">
    <property type="entry name" value="G_PROTEIN_RECEP_F1_2"/>
    <property type="match status" value="1"/>
</dbReference>
<keyword evidence="5" id="KW-0297">G-protein coupled receptor</keyword>
<dbReference type="EMBL" id="CALNXJ010000044">
    <property type="protein sequence ID" value="CAH3148107.1"/>
    <property type="molecule type" value="Genomic_DNA"/>
</dbReference>
<comment type="subcellular location">
    <subcellularLocation>
        <location evidence="1">Cell membrane</location>
        <topology evidence="1">Multi-pass membrane protein</topology>
    </subcellularLocation>
</comment>
<gene>
    <name evidence="11" type="ORF">PMEA_00023702</name>
</gene>
<dbReference type="SUPFAM" id="SSF81321">
    <property type="entry name" value="Family A G protein-coupled receptor-like"/>
    <property type="match status" value="1"/>
</dbReference>
<evidence type="ECO:0000259" key="10">
    <source>
        <dbReference type="PROSITE" id="PS50262"/>
    </source>
</evidence>
<protein>
    <recommendedName>
        <fullName evidence="10">G-protein coupled receptors family 1 profile domain-containing protein</fullName>
    </recommendedName>
</protein>
<dbReference type="PANTHER" id="PTHR24249:SF372">
    <property type="entry name" value="G-PROTEIN COUPLED RECEPTORS FAMILY 1 PROFILE DOMAIN-CONTAINING PROTEIN"/>
    <property type="match status" value="1"/>
</dbReference>
<dbReference type="PRINTS" id="PR00237">
    <property type="entry name" value="GPCRRHODOPSN"/>
</dbReference>
<dbReference type="InterPro" id="IPR050569">
    <property type="entry name" value="TAAR"/>
</dbReference>
<dbReference type="InterPro" id="IPR017452">
    <property type="entry name" value="GPCR_Rhodpsn_7TM"/>
</dbReference>
<keyword evidence="4 9" id="KW-1133">Transmembrane helix</keyword>
<keyword evidence="6 9" id="KW-0472">Membrane</keyword>
<dbReference type="PANTHER" id="PTHR24249">
    <property type="entry name" value="HISTAMINE RECEPTOR-RELATED G-PROTEIN COUPLED RECEPTOR"/>
    <property type="match status" value="1"/>
</dbReference>
<evidence type="ECO:0000256" key="4">
    <source>
        <dbReference type="ARBA" id="ARBA00022989"/>
    </source>
</evidence>
<dbReference type="GO" id="GO:0005886">
    <property type="term" value="C:plasma membrane"/>
    <property type="evidence" value="ECO:0007669"/>
    <property type="project" value="UniProtKB-SubCell"/>
</dbReference>
<dbReference type="AlphaFoldDB" id="A0AAU9XHU8"/>
<evidence type="ECO:0000256" key="1">
    <source>
        <dbReference type="ARBA" id="ARBA00004651"/>
    </source>
</evidence>
<comment type="caution">
    <text evidence="11">The sequence shown here is derived from an EMBL/GenBank/DDBJ whole genome shotgun (WGS) entry which is preliminary data.</text>
</comment>
<accession>A0AAU9XHU8</accession>
<keyword evidence="3 9" id="KW-0812">Transmembrane</keyword>
<evidence type="ECO:0000313" key="11">
    <source>
        <dbReference type="EMBL" id="CAH3148107.1"/>
    </source>
</evidence>
<keyword evidence="7" id="KW-0675">Receptor</keyword>
<evidence type="ECO:0000256" key="5">
    <source>
        <dbReference type="ARBA" id="ARBA00023040"/>
    </source>
</evidence>
<dbReference type="InterPro" id="IPR000276">
    <property type="entry name" value="GPCR_Rhodpsn"/>
</dbReference>